<reference evidence="2" key="1">
    <citation type="submission" date="2021-10" db="EMBL/GenBank/DDBJ databases">
        <authorList>
            <person name="Piombo E."/>
        </authorList>
    </citation>
    <scope>NUCLEOTIDE SEQUENCE</scope>
</reference>
<keyword evidence="1" id="KW-0472">Membrane</keyword>
<organism evidence="2 3">
    <name type="scientific">Clonostachys solani</name>
    <dbReference type="NCBI Taxonomy" id="160281"/>
    <lineage>
        <taxon>Eukaryota</taxon>
        <taxon>Fungi</taxon>
        <taxon>Dikarya</taxon>
        <taxon>Ascomycota</taxon>
        <taxon>Pezizomycotina</taxon>
        <taxon>Sordariomycetes</taxon>
        <taxon>Hypocreomycetidae</taxon>
        <taxon>Hypocreales</taxon>
        <taxon>Bionectriaceae</taxon>
        <taxon>Clonostachys</taxon>
    </lineage>
</organism>
<keyword evidence="3" id="KW-1185">Reference proteome</keyword>
<dbReference type="AlphaFoldDB" id="A0A9N9W8X7"/>
<comment type="caution">
    <text evidence="2">The sequence shown here is derived from an EMBL/GenBank/DDBJ whole genome shotgun (WGS) entry which is preliminary data.</text>
</comment>
<accession>A0A9N9W8X7</accession>
<evidence type="ECO:0000313" key="3">
    <source>
        <dbReference type="Proteomes" id="UP000775872"/>
    </source>
</evidence>
<feature type="transmembrane region" description="Helical" evidence="1">
    <location>
        <begin position="12"/>
        <end position="38"/>
    </location>
</feature>
<evidence type="ECO:0000256" key="1">
    <source>
        <dbReference type="SAM" id="Phobius"/>
    </source>
</evidence>
<dbReference type="Proteomes" id="UP000775872">
    <property type="component" value="Unassembled WGS sequence"/>
</dbReference>
<gene>
    <name evidence="2" type="ORF">CSOL1703_00010146</name>
</gene>
<keyword evidence="1" id="KW-0812">Transmembrane</keyword>
<evidence type="ECO:0000313" key="2">
    <source>
        <dbReference type="EMBL" id="CAH0044403.1"/>
    </source>
</evidence>
<protein>
    <submittedName>
        <fullName evidence="2">Uncharacterized protein</fullName>
    </submittedName>
</protein>
<dbReference type="EMBL" id="CABFOC020000005">
    <property type="protein sequence ID" value="CAH0044403.1"/>
    <property type="molecule type" value="Genomic_DNA"/>
</dbReference>
<name>A0A9N9W8X7_9HYPO</name>
<keyword evidence="1" id="KW-1133">Transmembrane helix</keyword>
<sequence length="122" mass="14683">MPAALSCGWHFYFFFFFCFFFYYYFFFYFFYFFFFFFYSCVDINVDVIIETKAKFYVSAPRHLSLGPLLFGGSKNNFLAVANEQGTIKHCWPLHNCNIIPLRILHYGSILELQDSKFFPGRY</sequence>
<proteinExistence type="predicted"/>